<feature type="region of interest" description="Disordered" evidence="8">
    <location>
        <begin position="693"/>
        <end position="734"/>
    </location>
</feature>
<evidence type="ECO:0000259" key="9">
    <source>
        <dbReference type="PROSITE" id="PS51194"/>
    </source>
</evidence>
<reference evidence="10 11" key="1">
    <citation type="journal article" date="2020" name="ISME J.">
        <title>Uncovering the hidden diversity of litter-decomposition mechanisms in mushroom-forming fungi.</title>
        <authorList>
            <person name="Floudas D."/>
            <person name="Bentzer J."/>
            <person name="Ahren D."/>
            <person name="Johansson T."/>
            <person name="Persson P."/>
            <person name="Tunlid A."/>
        </authorList>
    </citation>
    <scope>NUCLEOTIDE SEQUENCE [LARGE SCALE GENOMIC DNA]</scope>
    <source>
        <strain evidence="10 11">CBS 291.85</strain>
    </source>
</reference>
<dbReference type="SUPFAM" id="SSF52540">
    <property type="entry name" value="P-loop containing nucleoside triphosphate hydrolases"/>
    <property type="match status" value="1"/>
</dbReference>
<dbReference type="CDD" id="cd18785">
    <property type="entry name" value="SF2_C"/>
    <property type="match status" value="1"/>
</dbReference>
<evidence type="ECO:0000256" key="7">
    <source>
        <dbReference type="ARBA" id="ARBA00034808"/>
    </source>
</evidence>
<evidence type="ECO:0000256" key="3">
    <source>
        <dbReference type="ARBA" id="ARBA00022840"/>
    </source>
</evidence>
<dbReference type="PANTHER" id="PTHR13710">
    <property type="entry name" value="DNA HELICASE RECQ FAMILY MEMBER"/>
    <property type="match status" value="1"/>
</dbReference>
<dbReference type="PANTHER" id="PTHR13710:SF105">
    <property type="entry name" value="ATP-DEPENDENT DNA HELICASE Q1"/>
    <property type="match status" value="1"/>
</dbReference>
<comment type="catalytic activity">
    <reaction evidence="6">
        <text>Couples ATP hydrolysis with the unwinding of duplex DNA by translocating in the 3'-5' direction.</text>
        <dbReference type="EC" id="5.6.2.4"/>
    </reaction>
</comment>
<evidence type="ECO:0000256" key="2">
    <source>
        <dbReference type="ARBA" id="ARBA00022741"/>
    </source>
</evidence>
<dbReference type="InterPro" id="IPR001650">
    <property type="entry name" value="Helicase_C-like"/>
</dbReference>
<dbReference type="EMBL" id="JAACJM010000089">
    <property type="protein sequence ID" value="KAF5347838.1"/>
    <property type="molecule type" value="Genomic_DNA"/>
</dbReference>
<dbReference type="GO" id="GO:0000724">
    <property type="term" value="P:double-strand break repair via homologous recombination"/>
    <property type="evidence" value="ECO:0007669"/>
    <property type="project" value="TreeGrafter"/>
</dbReference>
<protein>
    <recommendedName>
        <fullName evidence="7">DNA 3'-5' helicase</fullName>
        <ecNumber evidence="7">5.6.2.4</ecNumber>
    </recommendedName>
</protein>
<dbReference type="Pfam" id="PF00271">
    <property type="entry name" value="Helicase_C"/>
    <property type="match status" value="1"/>
</dbReference>
<evidence type="ECO:0000256" key="6">
    <source>
        <dbReference type="ARBA" id="ARBA00034617"/>
    </source>
</evidence>
<feature type="compositionally biased region" description="Basic residues" evidence="8">
    <location>
        <begin position="693"/>
        <end position="709"/>
    </location>
</feature>
<dbReference type="GO" id="GO:0009378">
    <property type="term" value="F:four-way junction helicase activity"/>
    <property type="evidence" value="ECO:0007669"/>
    <property type="project" value="TreeGrafter"/>
</dbReference>
<evidence type="ECO:0000256" key="4">
    <source>
        <dbReference type="ARBA" id="ARBA00023125"/>
    </source>
</evidence>
<keyword evidence="3" id="KW-0067">ATP-binding</keyword>
<dbReference type="OrthoDB" id="3260945at2759"/>
<evidence type="ECO:0000256" key="1">
    <source>
        <dbReference type="ARBA" id="ARBA00005446"/>
    </source>
</evidence>
<feature type="domain" description="Helicase C-terminal" evidence="9">
    <location>
        <begin position="366"/>
        <end position="524"/>
    </location>
</feature>
<dbReference type="InterPro" id="IPR027417">
    <property type="entry name" value="P-loop_NTPase"/>
</dbReference>
<dbReference type="EC" id="5.6.2.4" evidence="7"/>
<name>A0A8H5CUI4_9AGAR</name>
<keyword evidence="5" id="KW-0413">Isomerase</keyword>
<dbReference type="GO" id="GO:0005524">
    <property type="term" value="F:ATP binding"/>
    <property type="evidence" value="ECO:0007669"/>
    <property type="project" value="UniProtKB-KW"/>
</dbReference>
<sequence>MHSAAGTTHSPICIYLGRIRDDGARSEKGTMPHPTPIAVGTDASYGCPIIINPTTQLYRLLPSSLIVKASDESYGLLYPLSSLVNYCLQCIPAKYIPFIHNTMENPTYWQSAEGQAIIDSIVKKRIPAWTNGLKMEQRDVIGKILDGEKVLWLAATGIGKSAAFQVPIIVCEEIRDNPSLYPGLKVQKLPVGLVVMPTKGLVGNIVDEAQKLGISAFAYTHPNLTQARKDRVDIVKVISSCLKYRLICVDPEHLQLEEWTRIAASPIFRSNLIFSCTEEAHLIPEWGNPDFQLDFAFIGTFFRSRLPSEISSFALSATLEPGEPTMTVCERLGFRAPHFHLLRDSNERPNTQFIVDTLTHGLSGEVFPQLLPYVSSGRKTIIHCQTLEVVYHVYLYLLSFLNDSDHNALRRMRVYHSMCSDEYNAQTLHMLNNDPLCQIVIATVAFANGINVRALLDSISLGVSSSFNLTWQEKGRVGRSAELLARGILLVSAASVNKAQKYIEAINKGLMPPSEMNHATALVLTETICYIARINIIYQNPPLELSSLDCITAKRKLPCSLCAHRAGITVEFPPSQTPSAFPSSDAKLSSAKNSDQSLKLTKKEREDAADILIKFGDTIYDTESLNDAYWFRPKASYFPLSLQTEILNRFFYISHLDSLISILKTHDWSFSNDYAERLYDIILSKLIQIQAQRKSKQAQTNRKRKRTSNAKKLAEGPGDSEESGASEESDKDDLITVETQPIHVEEHISESRNNDNTAPVLQDSVQPNIRPQPRLRAPPAKQQSAKEVMDSFGPHCTKRKAVVNSENVDGDSDDNQLRRSSRLRG</sequence>
<accession>A0A8H5CUI4</accession>
<keyword evidence="4" id="KW-0238">DNA-binding</keyword>
<proteinExistence type="inferred from homology"/>
<evidence type="ECO:0000313" key="11">
    <source>
        <dbReference type="Proteomes" id="UP000559256"/>
    </source>
</evidence>
<dbReference type="GO" id="GO:0043138">
    <property type="term" value="F:3'-5' DNA helicase activity"/>
    <property type="evidence" value="ECO:0007669"/>
    <property type="project" value="UniProtKB-EC"/>
</dbReference>
<dbReference type="Gene3D" id="3.40.50.300">
    <property type="entry name" value="P-loop containing nucleotide triphosphate hydrolases"/>
    <property type="match status" value="2"/>
</dbReference>
<dbReference type="AlphaFoldDB" id="A0A8H5CUI4"/>
<evidence type="ECO:0000313" key="10">
    <source>
        <dbReference type="EMBL" id="KAF5347838.1"/>
    </source>
</evidence>
<dbReference type="PROSITE" id="PS51194">
    <property type="entry name" value="HELICASE_CTER"/>
    <property type="match status" value="1"/>
</dbReference>
<dbReference type="GO" id="GO:0005737">
    <property type="term" value="C:cytoplasm"/>
    <property type="evidence" value="ECO:0007669"/>
    <property type="project" value="TreeGrafter"/>
</dbReference>
<feature type="compositionally biased region" description="Acidic residues" evidence="8">
    <location>
        <begin position="718"/>
        <end position="731"/>
    </location>
</feature>
<organism evidence="10 11">
    <name type="scientific">Tetrapyrgos nigripes</name>
    <dbReference type="NCBI Taxonomy" id="182062"/>
    <lineage>
        <taxon>Eukaryota</taxon>
        <taxon>Fungi</taxon>
        <taxon>Dikarya</taxon>
        <taxon>Basidiomycota</taxon>
        <taxon>Agaricomycotina</taxon>
        <taxon>Agaricomycetes</taxon>
        <taxon>Agaricomycetidae</taxon>
        <taxon>Agaricales</taxon>
        <taxon>Marasmiineae</taxon>
        <taxon>Marasmiaceae</taxon>
        <taxon>Tetrapyrgos</taxon>
    </lineage>
</organism>
<dbReference type="GO" id="GO:0005694">
    <property type="term" value="C:chromosome"/>
    <property type="evidence" value="ECO:0007669"/>
    <property type="project" value="TreeGrafter"/>
</dbReference>
<evidence type="ECO:0000256" key="5">
    <source>
        <dbReference type="ARBA" id="ARBA00023235"/>
    </source>
</evidence>
<feature type="region of interest" description="Disordered" evidence="8">
    <location>
        <begin position="746"/>
        <end position="825"/>
    </location>
</feature>
<dbReference type="Proteomes" id="UP000559256">
    <property type="component" value="Unassembled WGS sequence"/>
</dbReference>
<keyword evidence="2" id="KW-0547">Nucleotide-binding</keyword>
<dbReference type="GO" id="GO:0003677">
    <property type="term" value="F:DNA binding"/>
    <property type="evidence" value="ECO:0007669"/>
    <property type="project" value="UniProtKB-KW"/>
</dbReference>
<gene>
    <name evidence="10" type="ORF">D9758_013821</name>
</gene>
<comment type="caution">
    <text evidence="10">The sequence shown here is derived from an EMBL/GenBank/DDBJ whole genome shotgun (WGS) entry which is preliminary data.</text>
</comment>
<dbReference type="Pfam" id="PF00270">
    <property type="entry name" value="DEAD"/>
    <property type="match status" value="1"/>
</dbReference>
<comment type="similarity">
    <text evidence="1">Belongs to the helicase family. RecQ subfamily.</text>
</comment>
<dbReference type="InterPro" id="IPR011545">
    <property type="entry name" value="DEAD/DEAH_box_helicase_dom"/>
</dbReference>
<feature type="compositionally biased region" description="Polar residues" evidence="8">
    <location>
        <begin position="754"/>
        <end position="769"/>
    </location>
</feature>
<keyword evidence="11" id="KW-1185">Reference proteome</keyword>
<evidence type="ECO:0000256" key="8">
    <source>
        <dbReference type="SAM" id="MobiDB-lite"/>
    </source>
</evidence>